<evidence type="ECO:0000313" key="2">
    <source>
        <dbReference type="EMBL" id="KAK7351948.1"/>
    </source>
</evidence>
<comment type="caution">
    <text evidence="2">The sequence shown here is derived from an EMBL/GenBank/DDBJ whole genome shotgun (WGS) entry which is preliminary data.</text>
</comment>
<gene>
    <name evidence="2" type="ORF">VNO77_11739</name>
</gene>
<evidence type="ECO:0000313" key="3">
    <source>
        <dbReference type="Proteomes" id="UP001367508"/>
    </source>
</evidence>
<keyword evidence="1" id="KW-0732">Signal</keyword>
<dbReference type="AlphaFoldDB" id="A0AAN9R2T7"/>
<name>A0AAN9R2T7_CANGL</name>
<feature type="chain" id="PRO_5042821130" description="Secreted protein" evidence="1">
    <location>
        <begin position="21"/>
        <end position="67"/>
    </location>
</feature>
<dbReference type="Proteomes" id="UP001367508">
    <property type="component" value="Unassembled WGS sequence"/>
</dbReference>
<keyword evidence="3" id="KW-1185">Reference proteome</keyword>
<evidence type="ECO:0008006" key="4">
    <source>
        <dbReference type="Google" id="ProtNLM"/>
    </source>
</evidence>
<evidence type="ECO:0000256" key="1">
    <source>
        <dbReference type="SAM" id="SignalP"/>
    </source>
</evidence>
<dbReference type="EMBL" id="JAYMYQ010000002">
    <property type="protein sequence ID" value="KAK7351948.1"/>
    <property type="molecule type" value="Genomic_DNA"/>
</dbReference>
<feature type="signal peptide" evidence="1">
    <location>
        <begin position="1"/>
        <end position="20"/>
    </location>
</feature>
<organism evidence="2 3">
    <name type="scientific">Canavalia gladiata</name>
    <name type="common">Sword bean</name>
    <name type="synonym">Dolichos gladiatus</name>
    <dbReference type="NCBI Taxonomy" id="3824"/>
    <lineage>
        <taxon>Eukaryota</taxon>
        <taxon>Viridiplantae</taxon>
        <taxon>Streptophyta</taxon>
        <taxon>Embryophyta</taxon>
        <taxon>Tracheophyta</taxon>
        <taxon>Spermatophyta</taxon>
        <taxon>Magnoliopsida</taxon>
        <taxon>eudicotyledons</taxon>
        <taxon>Gunneridae</taxon>
        <taxon>Pentapetalae</taxon>
        <taxon>rosids</taxon>
        <taxon>fabids</taxon>
        <taxon>Fabales</taxon>
        <taxon>Fabaceae</taxon>
        <taxon>Papilionoideae</taxon>
        <taxon>50 kb inversion clade</taxon>
        <taxon>NPAAA clade</taxon>
        <taxon>indigoferoid/millettioid clade</taxon>
        <taxon>Phaseoleae</taxon>
        <taxon>Canavalia</taxon>
    </lineage>
</organism>
<proteinExistence type="predicted"/>
<sequence>MFRGSNLLVLFMWITRLSDESPLPWIVFEKQNNKRSGVLVRFIIIRTQRLMIGVREEKGERGSLSEN</sequence>
<reference evidence="2 3" key="1">
    <citation type="submission" date="2024-01" db="EMBL/GenBank/DDBJ databases">
        <title>The genomes of 5 underutilized Papilionoideae crops provide insights into root nodulation and disease resistanc.</title>
        <authorList>
            <person name="Jiang F."/>
        </authorList>
    </citation>
    <scope>NUCLEOTIDE SEQUENCE [LARGE SCALE GENOMIC DNA]</scope>
    <source>
        <strain evidence="2">LVBAO_FW01</strain>
        <tissue evidence="2">Leaves</tissue>
    </source>
</reference>
<protein>
    <recommendedName>
        <fullName evidence="4">Secreted protein</fullName>
    </recommendedName>
</protein>
<accession>A0AAN9R2T7</accession>